<evidence type="ECO:0000256" key="1">
    <source>
        <dbReference type="ARBA" id="ARBA00023125"/>
    </source>
</evidence>
<sequence length="143" mass="17018">MRIDLKDEFKDLPANTIAENLIRLRRLNNLTQKELSLIIGISKSSISKYERSELFPTKERSIKIASYFNINSKYFYDPYLESMDNFHQYLSTLLNKNIHINKDKLCKSLDISKRTLYRYCYENNVPSRSIFDRIQKYLNTGKS</sequence>
<dbReference type="SMART" id="SM00530">
    <property type="entry name" value="HTH_XRE"/>
    <property type="match status" value="1"/>
</dbReference>
<evidence type="ECO:0000313" key="3">
    <source>
        <dbReference type="EMBL" id="NRT89444.1"/>
    </source>
</evidence>
<evidence type="ECO:0000313" key="4">
    <source>
        <dbReference type="Proteomes" id="UP001193748"/>
    </source>
</evidence>
<dbReference type="GO" id="GO:0003677">
    <property type="term" value="F:DNA binding"/>
    <property type="evidence" value="ECO:0007669"/>
    <property type="project" value="UniProtKB-KW"/>
</dbReference>
<comment type="caution">
    <text evidence="3">The sequence shown here is derived from an EMBL/GenBank/DDBJ whole genome shotgun (WGS) entry which is preliminary data.</text>
</comment>
<dbReference type="AlphaFoldDB" id="A0AAX0B3I9"/>
<dbReference type="PROSITE" id="PS50943">
    <property type="entry name" value="HTH_CROC1"/>
    <property type="match status" value="1"/>
</dbReference>
<name>A0AAX0B3I9_CLOBE</name>
<reference evidence="3" key="1">
    <citation type="submission" date="2020-05" db="EMBL/GenBank/DDBJ databases">
        <authorList>
            <person name="Brown S."/>
            <person name="Huntemann M."/>
            <person name="Clum A."/>
            <person name="Spunde A."/>
            <person name="Palaniappan K."/>
            <person name="Ritter S."/>
            <person name="Mikhailova N."/>
            <person name="Chen I.-M."/>
            <person name="Stamatis D."/>
            <person name="Reddy T."/>
            <person name="O'Malley R."/>
            <person name="Daum C."/>
            <person name="Shapiro N."/>
            <person name="Ivanova N."/>
            <person name="Kyrpides N."/>
            <person name="Woyke T."/>
        </authorList>
    </citation>
    <scope>NUCLEOTIDE SEQUENCE</scope>
    <source>
        <strain evidence="3">DJ080</strain>
    </source>
</reference>
<dbReference type="SUPFAM" id="SSF47413">
    <property type="entry name" value="lambda repressor-like DNA-binding domains"/>
    <property type="match status" value="1"/>
</dbReference>
<dbReference type="Pfam" id="PF01381">
    <property type="entry name" value="HTH_3"/>
    <property type="match status" value="1"/>
</dbReference>
<keyword evidence="1 3" id="KW-0238">DNA-binding</keyword>
<dbReference type="InterPro" id="IPR001387">
    <property type="entry name" value="Cro/C1-type_HTH"/>
</dbReference>
<dbReference type="Gene3D" id="1.10.260.40">
    <property type="entry name" value="lambda repressor-like DNA-binding domains"/>
    <property type="match status" value="2"/>
</dbReference>
<dbReference type="Proteomes" id="UP001193748">
    <property type="component" value="Unassembled WGS sequence"/>
</dbReference>
<dbReference type="InterPro" id="IPR010982">
    <property type="entry name" value="Lambda_DNA-bd_dom_sf"/>
</dbReference>
<proteinExistence type="predicted"/>
<dbReference type="PANTHER" id="PTHR46558:SF11">
    <property type="entry name" value="HTH-TYPE TRANSCRIPTIONAL REGULATOR XRE"/>
    <property type="match status" value="1"/>
</dbReference>
<organism evidence="3 4">
    <name type="scientific">Clostridium beijerinckii</name>
    <name type="common">Clostridium MP</name>
    <dbReference type="NCBI Taxonomy" id="1520"/>
    <lineage>
        <taxon>Bacteria</taxon>
        <taxon>Bacillati</taxon>
        <taxon>Bacillota</taxon>
        <taxon>Clostridia</taxon>
        <taxon>Eubacteriales</taxon>
        <taxon>Clostridiaceae</taxon>
        <taxon>Clostridium</taxon>
    </lineage>
</organism>
<protein>
    <submittedName>
        <fullName evidence="3">DNA-binding XRE family transcriptional regulator</fullName>
    </submittedName>
</protein>
<reference evidence="3" key="2">
    <citation type="journal article" date="2022" name="Nat. Biotechnol.">
        <title>Carbon-negative production of acetone and isopropanol by gas fermentation at industrial pilot scale.</title>
        <authorList>
            <person name="Liew F.E."/>
            <person name="Nogle R."/>
            <person name="Abdalla T."/>
            <person name="Rasor B.J."/>
            <person name="Canter C."/>
            <person name="Jensen R.O."/>
            <person name="Wang L."/>
            <person name="Strutz J."/>
            <person name="Chirania P."/>
            <person name="De Tissera S."/>
            <person name="Mueller A.P."/>
            <person name="Ruan Z."/>
            <person name="Gao A."/>
            <person name="Tran L."/>
            <person name="Engle N.L."/>
            <person name="Bromley J.C."/>
            <person name="Daniell J."/>
            <person name="Conrado R."/>
            <person name="Tschaplinski T.J."/>
            <person name="Giannone R.J."/>
            <person name="Hettich R.L."/>
            <person name="Karim A.S."/>
            <person name="Simpson S.D."/>
            <person name="Brown S.D."/>
            <person name="Leang C."/>
            <person name="Jewett M.C."/>
            <person name="Kopke M."/>
        </authorList>
    </citation>
    <scope>NUCLEOTIDE SEQUENCE</scope>
    <source>
        <strain evidence="3">DJ080</strain>
    </source>
</reference>
<accession>A0AAX0B3I9</accession>
<evidence type="ECO:0000259" key="2">
    <source>
        <dbReference type="PROSITE" id="PS50943"/>
    </source>
</evidence>
<feature type="domain" description="HTH cro/C1-type" evidence="2">
    <location>
        <begin position="21"/>
        <end position="75"/>
    </location>
</feature>
<dbReference type="EMBL" id="JABSWW010000001">
    <property type="protein sequence ID" value="NRT89444.1"/>
    <property type="molecule type" value="Genomic_DNA"/>
</dbReference>
<dbReference type="PANTHER" id="PTHR46558">
    <property type="entry name" value="TRACRIPTIONAL REGULATORY PROTEIN-RELATED-RELATED"/>
    <property type="match status" value="1"/>
</dbReference>
<dbReference type="RefSeq" id="WP_162680593.1">
    <property type="nucleotide sequence ID" value="NZ_JABSWK010000001.1"/>
</dbReference>
<gene>
    <name evidence="3" type="ORF">B0H41_003123</name>
</gene>
<dbReference type="CDD" id="cd00093">
    <property type="entry name" value="HTH_XRE"/>
    <property type="match status" value="1"/>
</dbReference>